<proteinExistence type="predicted"/>
<accession>A0A4S4A0V8</accession>
<dbReference type="Proteomes" id="UP000307507">
    <property type="component" value="Unassembled WGS sequence"/>
</dbReference>
<dbReference type="EMBL" id="SSNZ01000002">
    <property type="protein sequence ID" value="THF51529.1"/>
    <property type="molecule type" value="Genomic_DNA"/>
</dbReference>
<evidence type="ECO:0000313" key="1">
    <source>
        <dbReference type="EMBL" id="THF51529.1"/>
    </source>
</evidence>
<organism evidence="1 2">
    <name type="scientific">Flavobacterium supellecticarium</name>
    <dbReference type="NCBI Taxonomy" id="2565924"/>
    <lineage>
        <taxon>Bacteria</taxon>
        <taxon>Pseudomonadati</taxon>
        <taxon>Bacteroidota</taxon>
        <taxon>Flavobacteriia</taxon>
        <taxon>Flavobacteriales</taxon>
        <taxon>Flavobacteriaceae</taxon>
        <taxon>Flavobacterium</taxon>
    </lineage>
</organism>
<reference evidence="1 2" key="1">
    <citation type="submission" date="2019-04" db="EMBL/GenBank/DDBJ databases">
        <title>Flavobacterium sp. nov. isolated from construction timber.</title>
        <authorList>
            <person name="Lin S.-Y."/>
            <person name="Chang C.-T."/>
            <person name="Young C.-C."/>
        </authorList>
    </citation>
    <scope>NUCLEOTIDE SEQUENCE [LARGE SCALE GENOMIC DNA]</scope>
    <source>
        <strain evidence="1 2">CC-CTC003</strain>
    </source>
</reference>
<sequence length="320" mass="34932">MKKVFSAFVCLFLLNSCDDGDIVVETFDFGSVAVQKCTNNDILLKTSDNQLMLLNISPSFFKNEETPLNTPRVYTILNPTDIIYRTYSGSVTSSSICSIIPPSSPSVVDEFNVKPGGTVAITTTMIPTVDPTSLSTRISYSHLIKFKNTQFSNNTSTLSFPDYLFGTYTSANNTLSFSFPGAVPQNCSDNKIYLKNGGQFLLVDLPTGSYPSQAGTQTINLEDTAKVIYRMYSSSVTGSNPDYSAVVACAGSAPVTPIVLSEEWIASQGSITIVTTEIFDPTNTTVIGYKHNLTFQNIVYQKGTQSFTHPQYTFGDYITN</sequence>
<gene>
    <name evidence="1" type="ORF">E6C50_07135</name>
</gene>
<dbReference type="OrthoDB" id="1417969at2"/>
<protein>
    <submittedName>
        <fullName evidence="1">Uncharacterized protein</fullName>
    </submittedName>
</protein>
<keyword evidence="2" id="KW-1185">Reference proteome</keyword>
<dbReference type="AlphaFoldDB" id="A0A4S4A0V8"/>
<comment type="caution">
    <text evidence="1">The sequence shown here is derived from an EMBL/GenBank/DDBJ whole genome shotgun (WGS) entry which is preliminary data.</text>
</comment>
<name>A0A4S4A0V8_9FLAO</name>
<evidence type="ECO:0000313" key="2">
    <source>
        <dbReference type="Proteomes" id="UP000307507"/>
    </source>
</evidence>
<dbReference type="RefSeq" id="WP_136402514.1">
    <property type="nucleotide sequence ID" value="NZ_SSNZ01000002.1"/>
</dbReference>